<dbReference type="InterPro" id="IPR008258">
    <property type="entry name" value="Transglycosylase_SLT_dom_1"/>
</dbReference>
<name>A0A6F8PTT9_9GAMM</name>
<dbReference type="PANTHER" id="PTHR37423">
    <property type="entry name" value="SOLUBLE LYTIC MUREIN TRANSGLYCOSYLASE-RELATED"/>
    <property type="match status" value="1"/>
</dbReference>
<feature type="region of interest" description="Disordered" evidence="2">
    <location>
        <begin position="85"/>
        <end position="108"/>
    </location>
</feature>
<gene>
    <name evidence="5" type="ORF">THMIRHAS_08890</name>
</gene>
<dbReference type="InterPro" id="IPR000189">
    <property type="entry name" value="Transglyc_AS"/>
</dbReference>
<proteinExistence type="inferred from homology"/>
<dbReference type="Pfam" id="PF11873">
    <property type="entry name" value="Mltc_N"/>
    <property type="match status" value="1"/>
</dbReference>
<comment type="similarity">
    <text evidence="1">Belongs to the transglycosylase Slt family.</text>
</comment>
<evidence type="ECO:0000256" key="2">
    <source>
        <dbReference type="SAM" id="MobiDB-lite"/>
    </source>
</evidence>
<feature type="compositionally biased region" description="Polar residues" evidence="2">
    <location>
        <begin position="91"/>
        <end position="101"/>
    </location>
</feature>
<evidence type="ECO:0008006" key="7">
    <source>
        <dbReference type="Google" id="ProtNLM"/>
    </source>
</evidence>
<evidence type="ECO:0000259" key="4">
    <source>
        <dbReference type="Pfam" id="PF11873"/>
    </source>
</evidence>
<dbReference type="InterPro" id="IPR023346">
    <property type="entry name" value="Lysozyme-like_dom_sf"/>
</dbReference>
<sequence length="466" mass="51509">MFFSKSSTVWIIAGSSLLLLGASYASSMHSWVNQQPRAQSAAPVVIPTSSAMTLVSTRPLPVTLPPSDSSSQALSEAAIVAPSKSPAPQILQESAQSQQPEISVRSPVSLVDSVPSQAKSLSTPMVSIDEISGVAEAATPPEQVPPTIMTHTVPMTPSVQRPQQIQAHAYEDEIIVEFPAQLARTTQIKKALSTIMLADVSLEQMDLLKPAKFNTQNEPYYFKRVRDKSNFSIRYPAQAYEYAKVLLNENAYWVADEAQQFLHVRIPLHSPDAPLASLLRQAPNAKQSLSLTVPNEVEQYRRWAQHYAQAYKVPVDMVLAVMQVESAFNPQARSRSNALGLMQIKAEAAGRDVFTLIDGHNRAPSEEELLNPQNNIRIGAAYLSLLDQHYFGDVSDAKKRELLVISAYNAGLNTVLKLFANTPKAALEKINQLTVQQLYQRLQSQHETQEAREYVDRVLNARQQLS</sequence>
<evidence type="ECO:0000313" key="5">
    <source>
        <dbReference type="EMBL" id="BBP45516.1"/>
    </source>
</evidence>
<dbReference type="Pfam" id="PF01464">
    <property type="entry name" value="SLT"/>
    <property type="match status" value="1"/>
</dbReference>
<dbReference type="GO" id="GO:0000270">
    <property type="term" value="P:peptidoglycan metabolic process"/>
    <property type="evidence" value="ECO:0007669"/>
    <property type="project" value="InterPro"/>
</dbReference>
<organism evidence="5 6">
    <name type="scientific">Thiosulfatimonas sediminis</name>
    <dbReference type="NCBI Taxonomy" id="2675054"/>
    <lineage>
        <taxon>Bacteria</taxon>
        <taxon>Pseudomonadati</taxon>
        <taxon>Pseudomonadota</taxon>
        <taxon>Gammaproteobacteria</taxon>
        <taxon>Thiotrichales</taxon>
        <taxon>Piscirickettsiaceae</taxon>
        <taxon>Thiosulfatimonas</taxon>
    </lineage>
</organism>
<feature type="domain" description="Murein transglycosylase-C N-terminal" evidence="4">
    <location>
        <begin position="171"/>
        <end position="269"/>
    </location>
</feature>
<keyword evidence="6" id="KW-1185">Reference proteome</keyword>
<evidence type="ECO:0000313" key="6">
    <source>
        <dbReference type="Proteomes" id="UP000501726"/>
    </source>
</evidence>
<dbReference type="SUPFAM" id="SSF53955">
    <property type="entry name" value="Lysozyme-like"/>
    <property type="match status" value="1"/>
</dbReference>
<dbReference type="InterPro" id="IPR024570">
    <property type="entry name" value="Murein_transglycosylaseC_N"/>
</dbReference>
<reference evidence="6" key="1">
    <citation type="submission" date="2019-11" db="EMBL/GenBank/DDBJ databases">
        <title>Isolation and characterization of two novel species in the genus Thiomicrorhabdus.</title>
        <authorList>
            <person name="Mochizuki J."/>
            <person name="Kojima H."/>
            <person name="Fukui M."/>
        </authorList>
    </citation>
    <scope>NUCLEOTIDE SEQUENCE [LARGE SCALE GENOMIC DNA]</scope>
    <source>
        <strain evidence="6">aks77</strain>
    </source>
</reference>
<dbReference type="GO" id="GO:0008933">
    <property type="term" value="F:peptidoglycan lytic transglycosylase activity"/>
    <property type="evidence" value="ECO:0007669"/>
    <property type="project" value="InterPro"/>
</dbReference>
<dbReference type="PROSITE" id="PS00922">
    <property type="entry name" value="TRANSGLYCOSYLASE"/>
    <property type="match status" value="1"/>
</dbReference>
<evidence type="ECO:0000256" key="1">
    <source>
        <dbReference type="ARBA" id="ARBA00007734"/>
    </source>
</evidence>
<protein>
    <recommendedName>
        <fullName evidence="7">Transglycosylase SLT domain-containing protein</fullName>
    </recommendedName>
</protein>
<dbReference type="AlphaFoldDB" id="A0A6F8PTT9"/>
<dbReference type="PANTHER" id="PTHR37423:SF2">
    <property type="entry name" value="MEMBRANE-BOUND LYTIC MUREIN TRANSGLYCOSYLASE C"/>
    <property type="match status" value="1"/>
</dbReference>
<dbReference type="RefSeq" id="WP_173271300.1">
    <property type="nucleotide sequence ID" value="NZ_AP021889.1"/>
</dbReference>
<dbReference type="EMBL" id="AP021889">
    <property type="protein sequence ID" value="BBP45516.1"/>
    <property type="molecule type" value="Genomic_DNA"/>
</dbReference>
<accession>A0A6F8PTT9</accession>
<dbReference type="Proteomes" id="UP000501726">
    <property type="component" value="Chromosome"/>
</dbReference>
<dbReference type="GO" id="GO:0016020">
    <property type="term" value="C:membrane"/>
    <property type="evidence" value="ECO:0007669"/>
    <property type="project" value="InterPro"/>
</dbReference>
<feature type="domain" description="Transglycosylase SLT" evidence="3">
    <location>
        <begin position="305"/>
        <end position="427"/>
    </location>
</feature>
<evidence type="ECO:0000259" key="3">
    <source>
        <dbReference type="Pfam" id="PF01464"/>
    </source>
</evidence>
<dbReference type="Gene3D" id="1.10.530.10">
    <property type="match status" value="1"/>
</dbReference>
<dbReference type="KEGG" id="tse:THMIRHAS_08890"/>
<dbReference type="CDD" id="cd16893">
    <property type="entry name" value="LT_MltC_MltE"/>
    <property type="match status" value="1"/>
</dbReference>